<feature type="transmembrane region" description="Helical" evidence="2">
    <location>
        <begin position="12"/>
        <end position="32"/>
    </location>
</feature>
<comment type="caution">
    <text evidence="3">The sequence shown here is derived from an EMBL/GenBank/DDBJ whole genome shotgun (WGS) entry which is preliminary data.</text>
</comment>
<evidence type="ECO:0000313" key="3">
    <source>
        <dbReference type="EMBL" id="KAA5534274.1"/>
    </source>
</evidence>
<name>A0A5M6CGF6_9FLAO</name>
<dbReference type="EMBL" id="VWSG01000006">
    <property type="protein sequence ID" value="KAA5534274.1"/>
    <property type="molecule type" value="Genomic_DNA"/>
</dbReference>
<accession>A0A5M6CGF6</accession>
<feature type="region of interest" description="Disordered" evidence="1">
    <location>
        <begin position="106"/>
        <end position="223"/>
    </location>
</feature>
<keyword evidence="2" id="KW-0472">Membrane</keyword>
<evidence type="ECO:0000256" key="2">
    <source>
        <dbReference type="SAM" id="Phobius"/>
    </source>
</evidence>
<keyword evidence="4" id="KW-1185">Reference proteome</keyword>
<feature type="compositionally biased region" description="Gly residues" evidence="1">
    <location>
        <begin position="172"/>
        <end position="205"/>
    </location>
</feature>
<keyword evidence="2" id="KW-0812">Transmembrane</keyword>
<dbReference type="Proteomes" id="UP000325141">
    <property type="component" value="Unassembled WGS sequence"/>
</dbReference>
<reference evidence="3 4" key="1">
    <citation type="submission" date="2019-09" db="EMBL/GenBank/DDBJ databases">
        <title>Genome sequence and assembly of Flavobacterium sp.</title>
        <authorList>
            <person name="Chhetri G."/>
        </authorList>
    </citation>
    <scope>NUCLEOTIDE SEQUENCE [LARGE SCALE GENOMIC DNA]</scope>
    <source>
        <strain evidence="3 4">SNL9</strain>
    </source>
</reference>
<feature type="compositionally biased region" description="Basic and acidic residues" evidence="1">
    <location>
        <begin position="106"/>
        <end position="126"/>
    </location>
</feature>
<protein>
    <submittedName>
        <fullName evidence="3">Energy transducer TonB</fullName>
    </submittedName>
</protein>
<gene>
    <name evidence="3" type="ORF">F0460_09195</name>
</gene>
<sequence>MMQFTNEEKKSMAITTAVVGVLLMILIFIRFANSVDISELAGGGGGGVEINFGDSDLGMGPDFTSEVLNVTEANKKSAAAREPEVEEEILAQENTRDVRDYTVVKKATTTKDKPKTITKPVREQPKTRQVSDFVKNAASSLNGNKSGGDGDDGVAGNKGRKDGSLNSSNYYGDGGSGGGTGGGHGTGNGSGVGAGSGSGTGGGNGYSLSGRKATSRPAPQNNCNEAGTIVVRVKVDRNGNVIEATPGIKGSTNSSSCLKNIAKDAAMRTKWEPKASASAEQIGSIVYNFKLN</sequence>
<dbReference type="RefSeq" id="WP_150012476.1">
    <property type="nucleotide sequence ID" value="NZ_VWSG01000006.1"/>
</dbReference>
<keyword evidence="2" id="KW-1133">Transmembrane helix</keyword>
<dbReference type="AlphaFoldDB" id="A0A5M6CGF6"/>
<proteinExistence type="predicted"/>
<evidence type="ECO:0000313" key="4">
    <source>
        <dbReference type="Proteomes" id="UP000325141"/>
    </source>
</evidence>
<evidence type="ECO:0000256" key="1">
    <source>
        <dbReference type="SAM" id="MobiDB-lite"/>
    </source>
</evidence>
<organism evidence="3 4">
    <name type="scientific">Paenimyroides baculatum</name>
    <dbReference type="NCBI Taxonomy" id="2608000"/>
    <lineage>
        <taxon>Bacteria</taxon>
        <taxon>Pseudomonadati</taxon>
        <taxon>Bacteroidota</taxon>
        <taxon>Flavobacteriia</taxon>
        <taxon>Flavobacteriales</taxon>
        <taxon>Flavobacteriaceae</taxon>
        <taxon>Paenimyroides</taxon>
    </lineage>
</organism>